<comment type="subcellular location">
    <subcellularLocation>
        <location evidence="1">Nucleus</location>
    </subcellularLocation>
</comment>
<dbReference type="Proteomes" id="UP001497453">
    <property type="component" value="Chromosome 7"/>
</dbReference>
<comment type="similarity">
    <text evidence="2">Belongs to the NUP186/NUP192/NUP205 family.</text>
</comment>
<proteinExistence type="inferred from homology"/>
<evidence type="ECO:0000256" key="1">
    <source>
        <dbReference type="ARBA" id="ARBA00004123"/>
    </source>
</evidence>
<dbReference type="Pfam" id="PF11894">
    <property type="entry name" value="Nup192"/>
    <property type="match status" value="1"/>
</dbReference>
<reference evidence="7" key="1">
    <citation type="submission" date="2024-04" db="EMBL/GenBank/DDBJ databases">
        <authorList>
            <person name="Shaw F."/>
            <person name="Minotto A."/>
        </authorList>
    </citation>
    <scope>NUCLEOTIDE SEQUENCE [LARGE SCALE GENOMIC DNA]</scope>
</reference>
<name>A0ABP1E3C8_9APHY</name>
<evidence type="ECO:0000256" key="4">
    <source>
        <dbReference type="ARBA" id="ARBA00023242"/>
    </source>
</evidence>
<evidence type="ECO:0008006" key="8">
    <source>
        <dbReference type="Google" id="ProtNLM"/>
    </source>
</evidence>
<dbReference type="PANTHER" id="PTHR31344">
    <property type="entry name" value="NUCLEAR PORE COMPLEX PROTEIN NUP205"/>
    <property type="match status" value="1"/>
</dbReference>
<sequence>MSSIAVLRATLYSALTSGGNVSAEQELYEDLMEHKPILLNVFSVGGRNPQEQRELESGKITIRGRSTAVNTDFARQAIFVSEQLDVSERYIAEIMYEVTLSVPNFSPERLVEQTLLNFHIRRRHIADCLRFLFEAAELSERPDAPPLFHRLNTFLRQNLLPPPKPQEAPLATKLFKEIENLEVNMSKTLNARQNAGSDTVAPPNQGARLGYDILTARYDSLKYERRALATVLWVIGRMGYLSSQDITKMIDWLEVNPKHPMAYYFLPTILAAFDLVDPETQGAQKRKDLGSDRTFISFMQRKLDVSTQWKEPGLKSSILLKWTLFCTETRHRDPSLEDTEGFRSNELETQIWNAIQGDCFLYLIRVLVGLKQKQVLPSFAASMIVQDHEPSPERPSAEFIPVILEACESLVRSLITHASSELRKIKQRQEDLLLATARTDRTRSRGAPPPQQPRFASAGDADKSEVPRNDMAVMFSFIGILYSCLPPETALPYWGVIPRDRQRDFLTDSAASKLPSFLQWAVWSTPANDLDMLTALYDMLTGLANGQQCSEMAYNFLARGGGEVGVVDPSSSSTPAHMVSGSTVSWSAMFGLLEAWASAASPVRPHPSQSLAPSAQFGAQQMSQWPAQTQHVHPQQQRLALTQQDVLLAQSFLRLLATVVTHSIAARVTICGHARFRAIPTLMSLIPLSVPLELKGALFDTLAAFCTPGAGTSGIEICKSVWTLMERLEVINVRGSTAMGPTIPAVKGVEVELEEVESTFKMYPATIAFLKLLSTLIHTPKTLPLKDQVSPEPIHTIPDGLGHPYRPPGVSPYTSFVIDNVFSNIPRREYLQPADRWLINDLCLCYVERSLASFDLESLMTSVDNRSVTRENVVQLAIHPGYDLMKRLLTHSSLHTSILSYVVDGTDGFEKGFADEEPYFRSTIIRVLRIIHRVLEIQDVFLDVLIPLIFDLNDTSVVGDLHPASYFGKLDQALLYAPEIVSAIVSYVAYPSHLELAYLSVKILSILSTPTAVYKLAVLLDRSTDSIRILDGFRRILDAESQADVETTEVVMEQNTGAGARDPAELESDCIQAVRTAVLDFFIQNTRSDRPYPNVAHYLLFGRIEVGDQIQDPQALGARRSCMHSVVDLVNIGIPRPSRRHEPRDAPLLVSLPSLAERCYHVLFQLCKHPRTSDFTTRYLRSREDFFMRHLIAIPFKAPLVAKDPYVEVQYQDGSRVITTVPAFCSFLHLRSWVLDLVALELHVLVNKGHHKSVSELLELLFGNAGESFESEQTGWEHEAFRPFHEVGQSHIRMIEFLESLNIDWSDSLTPQPVELEFLSQLDLQSCVRSDISGCEVVDSAALVSLLASAKRTVHAHGRVLTAAHAQQLEAESQYILQSCAIENHRREIRHAIAGSFESWRRVLDVALVRCYSRIPDNRRENMLLDLLHALPSALDSNNIEESTAVILAESILTTITKLREDRRTSQPHETLTVAARSLPIERLYSLLKSLVGCILSHNRYELVRGNLYASLIQYLRLVMSSDVPVADQEVDLFATYIPVQDDSSKSTKLHRHRRSKEAQGSFAVIQPVAERLVSIISRDAIDGAEVWKTVAFLLLDSLVHLSLPQNTVITALARSGYLSGFVQSVKDADARLQAVLQPDPESLDTLYVYEAKMSLFIRMAQSKSGAERLLEARLLLILADCDFLDTRPEVGHGFTEQDSFLPGAIQRYHQLLIPALQITATILLTVGAKHTMASQQALHFLRNHRDSLVLLLKSEVDQSSLSPEELHVVISMCAYSLQLVPRTELLSSSGFGSLYTSVRSLAQKSLSHQEWWQDLLQDPKSLRS</sequence>
<evidence type="ECO:0000256" key="5">
    <source>
        <dbReference type="SAM" id="MobiDB-lite"/>
    </source>
</evidence>
<evidence type="ECO:0000313" key="6">
    <source>
        <dbReference type="EMBL" id="CAL1713364.1"/>
    </source>
</evidence>
<accession>A0ABP1E3C8</accession>
<keyword evidence="3" id="KW-0813">Transport</keyword>
<dbReference type="InterPro" id="IPR021827">
    <property type="entry name" value="Nup186/Nup192/Nup205"/>
</dbReference>
<keyword evidence="7" id="KW-1185">Reference proteome</keyword>
<feature type="region of interest" description="Disordered" evidence="5">
    <location>
        <begin position="436"/>
        <end position="463"/>
    </location>
</feature>
<protein>
    <recommendedName>
        <fullName evidence="8">Nucleoporin</fullName>
    </recommendedName>
</protein>
<keyword evidence="4" id="KW-0539">Nucleus</keyword>
<dbReference type="PANTHER" id="PTHR31344:SF0">
    <property type="entry name" value="NUCLEAR PORE COMPLEX PROTEIN NUP205"/>
    <property type="match status" value="1"/>
</dbReference>
<evidence type="ECO:0000256" key="2">
    <source>
        <dbReference type="ARBA" id="ARBA00005892"/>
    </source>
</evidence>
<dbReference type="EMBL" id="OZ037950">
    <property type="protein sequence ID" value="CAL1713364.1"/>
    <property type="molecule type" value="Genomic_DNA"/>
</dbReference>
<evidence type="ECO:0000313" key="7">
    <source>
        <dbReference type="Proteomes" id="UP001497453"/>
    </source>
</evidence>
<organism evidence="6 7">
    <name type="scientific">Somion occarium</name>
    <dbReference type="NCBI Taxonomy" id="3059160"/>
    <lineage>
        <taxon>Eukaryota</taxon>
        <taxon>Fungi</taxon>
        <taxon>Dikarya</taxon>
        <taxon>Basidiomycota</taxon>
        <taxon>Agaricomycotina</taxon>
        <taxon>Agaricomycetes</taxon>
        <taxon>Polyporales</taxon>
        <taxon>Cerrenaceae</taxon>
        <taxon>Somion</taxon>
    </lineage>
</organism>
<evidence type="ECO:0000256" key="3">
    <source>
        <dbReference type="ARBA" id="ARBA00022448"/>
    </source>
</evidence>
<gene>
    <name evidence="6" type="ORF">GFSPODELE1_LOCUS9272</name>
</gene>